<reference evidence="7 8" key="2">
    <citation type="journal article" date="2012" name="Open Biol.">
        <title>Characteristics of nucleosomes and linker DNA regions on the genome of the basidiomycete Mixia osmundae revealed by mono- and dinucleosome mapping.</title>
        <authorList>
            <person name="Nishida H."/>
            <person name="Kondo S."/>
            <person name="Matsumoto T."/>
            <person name="Suzuki Y."/>
            <person name="Yoshikawa H."/>
            <person name="Taylor T.D."/>
            <person name="Sugiyama J."/>
        </authorList>
    </citation>
    <scope>NUCLEOTIDE SEQUENCE [LARGE SCALE GENOMIC DNA]</scope>
    <source>
        <strain evidence="8">CBS 9802 / IAM 14324 / JCM 22182 / KY 12970</strain>
    </source>
</reference>
<dbReference type="InterPro" id="IPR007271">
    <property type="entry name" value="Nuc_sug_transpt"/>
</dbReference>
<dbReference type="PANTHER" id="PTHR13146:SF0">
    <property type="entry name" value="SOLUTE CARRIER FAMILY 35 MEMBER F6"/>
    <property type="match status" value="1"/>
</dbReference>
<dbReference type="InterPro" id="IPR012404">
    <property type="entry name" value="UCP036436"/>
</dbReference>
<dbReference type="eggNOG" id="KOG3912">
    <property type="taxonomic scope" value="Eukaryota"/>
</dbReference>
<evidence type="ECO:0000313" key="8">
    <source>
        <dbReference type="Proteomes" id="UP000009131"/>
    </source>
</evidence>
<evidence type="ECO:0000256" key="1">
    <source>
        <dbReference type="ARBA" id="ARBA00004141"/>
    </source>
</evidence>
<feature type="transmembrane region" description="Helical" evidence="6">
    <location>
        <begin position="7"/>
        <end position="26"/>
    </location>
</feature>
<evidence type="ECO:0000256" key="3">
    <source>
        <dbReference type="ARBA" id="ARBA00022989"/>
    </source>
</evidence>
<keyword evidence="2 6" id="KW-0812">Transmembrane</keyword>
<dbReference type="EMBL" id="BABT02000150">
    <property type="protein sequence ID" value="GAA98229.1"/>
    <property type="molecule type" value="Genomic_DNA"/>
</dbReference>
<dbReference type="OMA" id="FIYKHNV"/>
<dbReference type="RefSeq" id="XP_014569249.1">
    <property type="nucleotide sequence ID" value="XM_014713763.1"/>
</dbReference>
<evidence type="ECO:0000256" key="2">
    <source>
        <dbReference type="ARBA" id="ARBA00022692"/>
    </source>
</evidence>
<comment type="caution">
    <text evidence="7">The sequence shown here is derived from an EMBL/GenBank/DDBJ whole genome shotgun (WGS) entry which is preliminary data.</text>
</comment>
<gene>
    <name evidence="7" type="primary">Mo04912</name>
    <name evidence="7" type="ORF">E5Q_04912</name>
</gene>
<evidence type="ECO:0000256" key="4">
    <source>
        <dbReference type="ARBA" id="ARBA00023136"/>
    </source>
</evidence>
<keyword evidence="3 6" id="KW-1133">Transmembrane helix</keyword>
<dbReference type="PANTHER" id="PTHR13146">
    <property type="match status" value="1"/>
</dbReference>
<name>G7E5W9_MIXOS</name>
<dbReference type="Proteomes" id="UP000009131">
    <property type="component" value="Unassembled WGS sequence"/>
</dbReference>
<dbReference type="GO" id="GO:0000139">
    <property type="term" value="C:Golgi membrane"/>
    <property type="evidence" value="ECO:0007669"/>
    <property type="project" value="InterPro"/>
</dbReference>
<comment type="subcellular location">
    <subcellularLocation>
        <location evidence="1">Membrane</location>
        <topology evidence="1">Multi-pass membrane protein</topology>
    </subcellularLocation>
</comment>
<dbReference type="GO" id="GO:0015165">
    <property type="term" value="F:pyrimidine nucleotide-sugar transmembrane transporter activity"/>
    <property type="evidence" value="ECO:0007669"/>
    <property type="project" value="InterPro"/>
</dbReference>
<feature type="transmembrane region" description="Helical" evidence="6">
    <location>
        <begin position="202"/>
        <end position="220"/>
    </location>
</feature>
<keyword evidence="4 6" id="KW-0472">Membrane</keyword>
<feature type="transmembrane region" description="Helical" evidence="6">
    <location>
        <begin position="232"/>
        <end position="252"/>
    </location>
</feature>
<evidence type="ECO:0008006" key="9">
    <source>
        <dbReference type="Google" id="ProtNLM"/>
    </source>
</evidence>
<dbReference type="STRING" id="764103.G7E5W9"/>
<dbReference type="Pfam" id="PF04142">
    <property type="entry name" value="Nuc_sug_transp"/>
    <property type="match status" value="1"/>
</dbReference>
<dbReference type="PIRSF" id="PIRSF036436">
    <property type="entry name" value="UCP036436"/>
    <property type="match status" value="1"/>
</dbReference>
<evidence type="ECO:0000256" key="5">
    <source>
        <dbReference type="SAM" id="MobiDB-lite"/>
    </source>
</evidence>
<dbReference type="FunCoup" id="G7E5W9">
    <property type="interactions" value="87"/>
</dbReference>
<feature type="transmembrane region" description="Helical" evidence="6">
    <location>
        <begin position="170"/>
        <end position="190"/>
    </location>
</feature>
<feature type="transmembrane region" description="Helical" evidence="6">
    <location>
        <begin position="316"/>
        <end position="335"/>
    </location>
</feature>
<evidence type="ECO:0000256" key="6">
    <source>
        <dbReference type="SAM" id="Phobius"/>
    </source>
</evidence>
<organism evidence="7 8">
    <name type="scientific">Mixia osmundae (strain CBS 9802 / IAM 14324 / JCM 22182 / KY 12970)</name>
    <dbReference type="NCBI Taxonomy" id="764103"/>
    <lineage>
        <taxon>Eukaryota</taxon>
        <taxon>Fungi</taxon>
        <taxon>Dikarya</taxon>
        <taxon>Basidiomycota</taxon>
        <taxon>Pucciniomycotina</taxon>
        <taxon>Mixiomycetes</taxon>
        <taxon>Mixiales</taxon>
        <taxon>Mixiaceae</taxon>
        <taxon>Mixia</taxon>
    </lineage>
</organism>
<accession>G7E5W9</accession>
<keyword evidence="8" id="KW-1185">Reference proteome</keyword>
<feature type="region of interest" description="Disordered" evidence="5">
    <location>
        <begin position="85"/>
        <end position="109"/>
    </location>
</feature>
<protein>
    <recommendedName>
        <fullName evidence="9">Sugar phosphate transporter domain-containing protein</fullName>
    </recommendedName>
</protein>
<sequence length="418" mass="44551">MSHGSTTLVPVLVVGMLVTGCANSLLTKLQDNICVADCDSVHPKLFEQPTWQSANMFAGEILCLLAFSILTSLGTSRRGVALGESAHLSSDEPGPTDPMLIKSPSSAPVGGHGAAVTPIAASLDASSQADLADGKLLTGPRRFLFALPALCDILGTTLMNVGLFLTPVSIYQMLRGALVLWVGLFSYLFLGRNLTKSQVASLFVVMLGVAIVGLSNALSGKGAIEDAEAGKSLVGVFIILFAQVFTASQFVIEEKVMTVYVVPPLFAVGLEGFFGLIMTLILMLVLWAAIGRQPSHQGGYFDLPAGWHQIVADPQILGLCIAIMFSIALFNWTGLSVTRRLSATARSLIDTSRTVGIWAVSVLVGWEEVRLLQIVGFVFIVYGTIVYNGITSFPSFLRLGPTLPEETNPYDPVGREED</sequence>
<dbReference type="OrthoDB" id="408493at2759"/>
<dbReference type="InParanoid" id="G7E5W9"/>
<feature type="transmembrane region" description="Helical" evidence="6">
    <location>
        <begin position="143"/>
        <end position="164"/>
    </location>
</feature>
<reference evidence="7 8" key="1">
    <citation type="journal article" date="2011" name="J. Gen. Appl. Microbiol.">
        <title>Draft genome sequencing of the enigmatic basidiomycete Mixia osmundae.</title>
        <authorList>
            <person name="Nishida H."/>
            <person name="Nagatsuka Y."/>
            <person name="Sugiyama J."/>
        </authorList>
    </citation>
    <scope>NUCLEOTIDE SEQUENCE [LARGE SCALE GENOMIC DNA]</scope>
    <source>
        <strain evidence="8">CBS 9802 / IAM 14324 / JCM 22182 / KY 12970</strain>
    </source>
</reference>
<dbReference type="HOGENOM" id="CLU_025028_3_1_1"/>
<dbReference type="AlphaFoldDB" id="G7E5W9"/>
<feature type="transmembrane region" description="Helical" evidence="6">
    <location>
        <begin position="372"/>
        <end position="390"/>
    </location>
</feature>
<feature type="transmembrane region" description="Helical" evidence="6">
    <location>
        <begin position="264"/>
        <end position="290"/>
    </location>
</feature>
<dbReference type="InterPro" id="IPR037185">
    <property type="entry name" value="EmrE-like"/>
</dbReference>
<proteinExistence type="predicted"/>
<evidence type="ECO:0000313" key="7">
    <source>
        <dbReference type="EMBL" id="GAA98229.1"/>
    </source>
</evidence>
<dbReference type="SUPFAM" id="SSF103481">
    <property type="entry name" value="Multidrug resistance efflux transporter EmrE"/>
    <property type="match status" value="1"/>
</dbReference>